<gene>
    <name evidence="2" type="ORF">DI487_01320</name>
</gene>
<name>A0A2U8QRC0_9FLAO</name>
<evidence type="ECO:0000313" key="3">
    <source>
        <dbReference type="Proteomes" id="UP000245429"/>
    </source>
</evidence>
<evidence type="ECO:0000313" key="2">
    <source>
        <dbReference type="EMBL" id="AWM12641.1"/>
    </source>
</evidence>
<dbReference type="AlphaFoldDB" id="A0A2U8QRC0"/>
<accession>A0A2U8QRC0</accession>
<organism evidence="2 3">
    <name type="scientific">Flavobacterium sediminis</name>
    <dbReference type="NCBI Taxonomy" id="2201181"/>
    <lineage>
        <taxon>Bacteria</taxon>
        <taxon>Pseudomonadati</taxon>
        <taxon>Bacteroidota</taxon>
        <taxon>Flavobacteriia</taxon>
        <taxon>Flavobacteriales</taxon>
        <taxon>Flavobacteriaceae</taxon>
        <taxon>Flavobacterium</taxon>
    </lineage>
</organism>
<dbReference type="EMBL" id="CP029463">
    <property type="protein sequence ID" value="AWM12641.1"/>
    <property type="molecule type" value="Genomic_DNA"/>
</dbReference>
<evidence type="ECO:0008006" key="4">
    <source>
        <dbReference type="Google" id="ProtNLM"/>
    </source>
</evidence>
<keyword evidence="1" id="KW-0812">Transmembrane</keyword>
<keyword evidence="3" id="KW-1185">Reference proteome</keyword>
<dbReference type="RefSeq" id="WP_109568050.1">
    <property type="nucleotide sequence ID" value="NZ_CP029463.1"/>
</dbReference>
<keyword evidence="1" id="KW-1133">Transmembrane helix</keyword>
<keyword evidence="1" id="KW-0472">Membrane</keyword>
<dbReference type="KEGG" id="fse:DI487_01320"/>
<feature type="transmembrane region" description="Helical" evidence="1">
    <location>
        <begin position="268"/>
        <end position="285"/>
    </location>
</feature>
<reference evidence="2 3" key="1">
    <citation type="submission" date="2018-05" db="EMBL/GenBank/DDBJ databases">
        <title>Flavobacterium sp. MEBiC07310.</title>
        <authorList>
            <person name="Baek K."/>
        </authorList>
    </citation>
    <scope>NUCLEOTIDE SEQUENCE [LARGE SCALE GENOMIC DNA]</scope>
    <source>
        <strain evidence="2 3">MEBiC07310</strain>
    </source>
</reference>
<dbReference type="Proteomes" id="UP000245429">
    <property type="component" value="Chromosome"/>
</dbReference>
<dbReference type="OrthoDB" id="1111222at2"/>
<sequence length="397" mass="46955">MSKKLKIFIGILFFLWIAIIAIDASRPKPVDWTETYKIKDKKPFGLYIFDNECDTYFNPQSVTRFGKSPYEFLDAKYRYKDSSYSVSGTVLYIDNEFDIDDESLKELMYFASHGNSIFLSSFDFPKILQDSLHFKISYGNIFSDTLQLEVQNAKKEKNYFDKGTNNSYFIEIDSARTTVLGKQKYGKNFKNEQTNFIKVPFGEGAFYLHTQPEAFTNYYMLKNQSYAESILNNIPQKDPIFWKVDRYESENLDQSPLRFIFSEPSLKWAWLFALLSMIFFMIFNAKRRQRVVPVIEPLKNTTVEFTKTIGNLYYQEKNHLDIIEKKIKYLLEKIRNEYYIDTFNLDDSFIKRLHQKTGKNIDDIAKLVHHINQLRRQTQATEADIIKLNELIEKLNL</sequence>
<protein>
    <recommendedName>
        <fullName evidence="4">DUF4350 domain-containing protein</fullName>
    </recommendedName>
</protein>
<evidence type="ECO:0000256" key="1">
    <source>
        <dbReference type="SAM" id="Phobius"/>
    </source>
</evidence>
<proteinExistence type="predicted"/>